<evidence type="ECO:0000256" key="3">
    <source>
        <dbReference type="PROSITE-ProRule" id="PRU00023"/>
    </source>
</evidence>
<reference evidence="4 5" key="1">
    <citation type="submission" date="2024-04" db="EMBL/GenBank/DDBJ databases">
        <title>Tritrichomonas musculus Genome.</title>
        <authorList>
            <person name="Alves-Ferreira E."/>
            <person name="Grigg M."/>
            <person name="Lorenzi H."/>
            <person name="Galac M."/>
        </authorList>
    </citation>
    <scope>NUCLEOTIDE SEQUENCE [LARGE SCALE GENOMIC DNA]</scope>
    <source>
        <strain evidence="4 5">EAF2021</strain>
    </source>
</reference>
<name>A0ABR2KSU5_9EUKA</name>
<dbReference type="PANTHER" id="PTHR24198">
    <property type="entry name" value="ANKYRIN REPEAT AND PROTEIN KINASE DOMAIN-CONTAINING PROTEIN"/>
    <property type="match status" value="1"/>
</dbReference>
<evidence type="ECO:0000256" key="2">
    <source>
        <dbReference type="ARBA" id="ARBA00023043"/>
    </source>
</evidence>
<dbReference type="Pfam" id="PF12796">
    <property type="entry name" value="Ank_2"/>
    <property type="match status" value="1"/>
</dbReference>
<dbReference type="PANTHER" id="PTHR24198:SF165">
    <property type="entry name" value="ANKYRIN REPEAT-CONTAINING PROTEIN-RELATED"/>
    <property type="match status" value="1"/>
</dbReference>
<dbReference type="PROSITE" id="PS50088">
    <property type="entry name" value="ANK_REPEAT"/>
    <property type="match status" value="3"/>
</dbReference>
<dbReference type="Proteomes" id="UP001470230">
    <property type="component" value="Unassembled WGS sequence"/>
</dbReference>
<keyword evidence="5" id="KW-1185">Reference proteome</keyword>
<dbReference type="PROSITE" id="PS50297">
    <property type="entry name" value="ANK_REP_REGION"/>
    <property type="match status" value="2"/>
</dbReference>
<feature type="repeat" description="ANK" evidence="3">
    <location>
        <begin position="167"/>
        <end position="199"/>
    </location>
</feature>
<accession>A0ABR2KSU5</accession>
<gene>
    <name evidence="4" type="ORF">M9Y10_022642</name>
</gene>
<organism evidence="4 5">
    <name type="scientific">Tritrichomonas musculus</name>
    <dbReference type="NCBI Taxonomy" id="1915356"/>
    <lineage>
        <taxon>Eukaryota</taxon>
        <taxon>Metamonada</taxon>
        <taxon>Parabasalia</taxon>
        <taxon>Tritrichomonadida</taxon>
        <taxon>Tritrichomonadidae</taxon>
        <taxon>Tritrichomonas</taxon>
    </lineage>
</organism>
<evidence type="ECO:0000313" key="5">
    <source>
        <dbReference type="Proteomes" id="UP001470230"/>
    </source>
</evidence>
<keyword evidence="1" id="KW-0677">Repeat</keyword>
<dbReference type="SUPFAM" id="SSF48403">
    <property type="entry name" value="Ankyrin repeat"/>
    <property type="match status" value="1"/>
</dbReference>
<dbReference type="EMBL" id="JAPFFF010000003">
    <property type="protein sequence ID" value="KAK8894209.1"/>
    <property type="molecule type" value="Genomic_DNA"/>
</dbReference>
<evidence type="ECO:0008006" key="6">
    <source>
        <dbReference type="Google" id="ProtNLM"/>
    </source>
</evidence>
<dbReference type="Pfam" id="PF00023">
    <property type="entry name" value="Ank"/>
    <property type="match status" value="1"/>
</dbReference>
<dbReference type="InterPro" id="IPR002110">
    <property type="entry name" value="Ankyrin_rpt"/>
</dbReference>
<dbReference type="Gene3D" id="1.25.40.20">
    <property type="entry name" value="Ankyrin repeat-containing domain"/>
    <property type="match status" value="1"/>
</dbReference>
<proteinExistence type="predicted"/>
<dbReference type="SMART" id="SM00248">
    <property type="entry name" value="ANK"/>
    <property type="match status" value="6"/>
</dbReference>
<evidence type="ECO:0000256" key="1">
    <source>
        <dbReference type="ARBA" id="ARBA00022737"/>
    </source>
</evidence>
<sequence length="308" mass="34334">MHALTEVWNAVNIYLAKELILILFQKNAFDNFIFYNYTPLFLAAFSGNAKLMNALFDYNAKFDPKSPTTRNPLNQSLISKHIDCLEIILRRGFKPINNKDGALSPLMQAISAGLTDAVEPLLNQGFDINYTNQQGNCALYLAIKSNNEELVKLLLDRGADAKFRGLSGNNAVHAACVTGNLNLLKMVIDAGADPHALNEKEQNAAFSALQAPPDKMLDILKYLYDEQEFDINFEVDGDSILIDLLPDSKRFTPEVAQFFLSRGADIQKISKTGKSIFEMAKSFTNSPEIINMFIKRAEEDAKKAKANQ</sequence>
<feature type="repeat" description="ANK" evidence="3">
    <location>
        <begin position="101"/>
        <end position="133"/>
    </location>
</feature>
<evidence type="ECO:0000313" key="4">
    <source>
        <dbReference type="EMBL" id="KAK8894209.1"/>
    </source>
</evidence>
<dbReference type="InterPro" id="IPR036770">
    <property type="entry name" value="Ankyrin_rpt-contain_sf"/>
</dbReference>
<protein>
    <recommendedName>
        <fullName evidence="6">Ankyrin repeat protein</fullName>
    </recommendedName>
</protein>
<feature type="repeat" description="ANK" evidence="3">
    <location>
        <begin position="134"/>
        <end position="166"/>
    </location>
</feature>
<keyword evidence="2 3" id="KW-0040">ANK repeat</keyword>
<comment type="caution">
    <text evidence="4">The sequence shown here is derived from an EMBL/GenBank/DDBJ whole genome shotgun (WGS) entry which is preliminary data.</text>
</comment>